<dbReference type="PANTHER" id="PTHR48051:SF1">
    <property type="entry name" value="RAS SUPPRESSOR PROTEIN 1"/>
    <property type="match status" value="1"/>
</dbReference>
<evidence type="ECO:0000313" key="17">
    <source>
        <dbReference type="EMBL" id="KAF0398164.1"/>
    </source>
</evidence>
<evidence type="ECO:0000259" key="14">
    <source>
        <dbReference type="PROSITE" id="PS50125"/>
    </source>
</evidence>
<evidence type="ECO:0000259" key="16">
    <source>
        <dbReference type="PROSITE" id="PS51746"/>
    </source>
</evidence>
<feature type="compositionally biased region" description="Low complexity" evidence="13">
    <location>
        <begin position="136"/>
        <end position="150"/>
    </location>
</feature>
<sequence>MTPRRSSELDVTPPLPLRAPTPPGHSLTGAGHNKRKKSREEKDSFFSSFFFGSSSRPSSPSHESGPQSMNNLPGRSKGKAGHTRKLSAGNLKAGLTIPGEDEPRRKSFDYIQPYFPPPEIAPFMYQINQHEENEKSSTMSMFSNSDSYSSSKHRRTGSADSDSFSMLSSVSNINLSNTPIIKEEKEKKKTLFNLFRKGSKDKEPPTPEGISRKNSNTESHPNLLITSYDQRDDHLPSKNDHYHWGMKLKKEHKSGKKQKEPAAYDIINCDYIYKNNKLEDMKDIIKTENNRHSGVPSFKSFDDLWQENPTTERSQFPPKRAEHWTAPESWAVNLHPNHEIPIEKDEKDEKDVRDSLRLFCIRIFRPDATFGTVNCGLNTTTSELCQILGKKFFIQDISKYNIYVMRHNLERVLGSHERPLQLQKKWLEQAGYTVKDNLEDLGREDNSYLVRFTFRETTVPRFEEEGNLSNFQKVDLQSRNLQTIPIFLYRQAFNIRSLNVSHNLMLDLPTDFIQSCAQLRELNLSQNDLERVPQSIKQSEMLSFLNLNSNRLKDLEHGSLEMIRELTNLQVENNLLEILPKKLPKLSIMNVANNLFKEFPQVICNIVTLSELDLSYNEITSIPEEIGKLVNLKKLFLIGNLIDKLPESFQNLTSLQELDIRRNKITNLSTISLIPNLEIFLTEFNNLSTVDISSKSLQKLILSKNQLTQFSLKETGSSLKELSLANAKLVALPNELFEHLESVQKLNIRNNQLTSIPTTIGMLKNLTHLTCVYNTLRTLPSEISCLDSLHALDIHFNNLVSLPQEIWLCKSLTVLNVSSNLLEQFPAPPTNLSTENSLISSLRALYLGDNSISAEIFPYIALFSKLEILNISFNLLDQIPPGGISNPYLTELYLSGNHLSSLPEDIDKLTNLSVLHVNGNRLTTLPAELSKIRKLVVLDVGNNYLKYNIANWQYDWNWNWNIELKYLNLSGNKRFEIKHVHQNEINPLRDRNLADFRMLTELRVLGLMDITLLNFSVPEETDNRRVRTSVSLVNSMRYGMADTLGKSDNLSTWEAVTPKFRDREDECIFGLFDARAGSIQGGRVTKYLHDWFAFHFKTELDRLKVNDSESVESALRRSFLSLNKELGSKVFNSSIETDFYSRDTESGYHQHSSLGIDDNKSGASGLVAYISGTTLYIANVGDTVAVISRGKGAYPVARCPEVFSEIKRIREAGGYISHDCLVNGELDVSRSFGHFHLTPIINANPITKVVQLSEQDELLILATRELWNYISYQLAVDIARTEKSNLMLAAQKLRDFAISYGADKNIMVMIIGVGDLFDRRYSMIRERKGDEVGQIKIFGSGGRRRRDEIPSDNTMARLEKEISPPKGQVALVFTDIKNSTFLWETRPNAMRSAIKSHNDVMRRLLRNIGGYEVKTEGDAFMVSFPTVASALLWCLTVQIELLDVNWPKEIIDSEDGKEVYWPQDIIDSEDGKKVSGHDKELIYKGLSVRMGIHWGSPDHEEDIITKRMDYFGPVVNRAARICSVADGGQICVSSEVESKISGYKYVGEQDPGRKDSIGGDDEVQESSNDMLDKNAIALKKMKFVIKPIGEKKLKGLENAEKLSLVYPVKLKGRLEKDHMKTRNSIKVPEKYEPIATTQLVDPSCVRTLGYLCLRLERVVSGNVNHRTFRSSRIDPMTRLLTLHVKDNADDEELMKIMESLITRIENAISTLYLNKFGKFTRVLEELGDALALDPDHIVRALQMYAQVTKMSR</sequence>
<evidence type="ECO:0000259" key="15">
    <source>
        <dbReference type="PROSITE" id="PS50200"/>
    </source>
</evidence>
<comment type="similarity">
    <text evidence="2">Belongs to the adenylyl cyclase class-3 family.</text>
</comment>
<keyword evidence="10" id="KW-0456">Lyase</keyword>
<evidence type="ECO:0000256" key="5">
    <source>
        <dbReference type="ARBA" id="ARBA00022614"/>
    </source>
</evidence>
<dbReference type="CDD" id="cd17214">
    <property type="entry name" value="RA_CYR1_like"/>
    <property type="match status" value="1"/>
</dbReference>
<dbReference type="SUPFAM" id="SSF81606">
    <property type="entry name" value="PP2C-like"/>
    <property type="match status" value="1"/>
</dbReference>
<keyword evidence="9" id="KW-0115">cAMP biosynthesis</keyword>
<dbReference type="PROSITE" id="PS50125">
    <property type="entry name" value="GUANYLATE_CYCLASE_2"/>
    <property type="match status" value="1"/>
</dbReference>
<evidence type="ECO:0000256" key="10">
    <source>
        <dbReference type="ARBA" id="ARBA00023239"/>
    </source>
</evidence>
<evidence type="ECO:0000256" key="12">
    <source>
        <dbReference type="ARBA" id="ARBA00032637"/>
    </source>
</evidence>
<evidence type="ECO:0000256" key="11">
    <source>
        <dbReference type="ARBA" id="ARBA00032597"/>
    </source>
</evidence>
<evidence type="ECO:0000256" key="2">
    <source>
        <dbReference type="ARBA" id="ARBA00005381"/>
    </source>
</evidence>
<evidence type="ECO:0000256" key="7">
    <source>
        <dbReference type="ARBA" id="ARBA00022737"/>
    </source>
</evidence>
<feature type="compositionally biased region" description="Polar residues" evidence="13">
    <location>
        <begin position="212"/>
        <end position="222"/>
    </location>
</feature>
<proteinExistence type="inferred from homology"/>
<protein>
    <recommendedName>
        <fullName evidence="4">Adenylate cyclase</fullName>
        <ecNumber evidence="3">4.6.1.1</ecNumber>
    </recommendedName>
    <alternativeName>
        <fullName evidence="11">ATP pyrophosphate-lyase</fullName>
    </alternativeName>
    <alternativeName>
        <fullName evidence="12">Adenylyl cyclase</fullName>
    </alternativeName>
</protein>
<dbReference type="SUPFAM" id="SSF52058">
    <property type="entry name" value="L domain-like"/>
    <property type="match status" value="3"/>
</dbReference>
<evidence type="ECO:0000256" key="6">
    <source>
        <dbReference type="ARBA" id="ARBA00022723"/>
    </source>
</evidence>
<dbReference type="Gene3D" id="3.10.20.90">
    <property type="entry name" value="Phosphatidylinositol 3-kinase Catalytic Subunit, Chain A, domain 1"/>
    <property type="match status" value="1"/>
</dbReference>
<dbReference type="Pfam" id="PF23010">
    <property type="entry name" value="RA_3"/>
    <property type="match status" value="1"/>
</dbReference>
<dbReference type="Pfam" id="PF00211">
    <property type="entry name" value="Guanylate_cyc"/>
    <property type="match status" value="1"/>
</dbReference>
<dbReference type="OrthoDB" id="2021138at2759"/>
<keyword evidence="7" id="KW-0677">Repeat</keyword>
<dbReference type="InterPro" id="IPR055071">
    <property type="entry name" value="RA_PHLPP-like"/>
</dbReference>
<dbReference type="InterPro" id="IPR050216">
    <property type="entry name" value="LRR_domain-containing"/>
</dbReference>
<dbReference type="SMART" id="SM00044">
    <property type="entry name" value="CYCc"/>
    <property type="match status" value="1"/>
</dbReference>
<dbReference type="Pfam" id="PF00481">
    <property type="entry name" value="PP2C"/>
    <property type="match status" value="1"/>
</dbReference>
<dbReference type="InterPro" id="IPR000159">
    <property type="entry name" value="RA_dom"/>
</dbReference>
<dbReference type="Gene3D" id="3.60.40.10">
    <property type="entry name" value="PPM-type phosphatase domain"/>
    <property type="match status" value="1"/>
</dbReference>
<feature type="region of interest" description="Disordered" evidence="13">
    <location>
        <begin position="193"/>
        <end position="222"/>
    </location>
</feature>
<dbReference type="SMART" id="SM00364">
    <property type="entry name" value="LRR_BAC"/>
    <property type="match status" value="12"/>
</dbReference>
<feature type="compositionally biased region" description="Low complexity" evidence="13">
    <location>
        <begin position="45"/>
        <end position="66"/>
    </location>
</feature>
<dbReference type="SMART" id="SM00365">
    <property type="entry name" value="LRR_SD22"/>
    <property type="match status" value="6"/>
</dbReference>
<dbReference type="PROSITE" id="PS51450">
    <property type="entry name" value="LRR"/>
    <property type="match status" value="4"/>
</dbReference>
<dbReference type="SUPFAM" id="SSF54236">
    <property type="entry name" value="Ubiquitin-like"/>
    <property type="match status" value="1"/>
</dbReference>
<gene>
    <name evidence="17" type="ORF">F8M41_009876</name>
</gene>
<dbReference type="EC" id="4.6.1.1" evidence="3"/>
<feature type="compositionally biased region" description="Pro residues" evidence="13">
    <location>
        <begin position="13"/>
        <end position="23"/>
    </location>
</feature>
<evidence type="ECO:0000256" key="3">
    <source>
        <dbReference type="ARBA" id="ARBA00012201"/>
    </source>
</evidence>
<accession>A0A8H3X4N9</accession>
<feature type="compositionally biased region" description="Basic residues" evidence="13">
    <location>
        <begin position="76"/>
        <end position="85"/>
    </location>
</feature>
<reference evidence="17 18" key="1">
    <citation type="journal article" date="2019" name="Environ. Microbiol.">
        <title>At the nexus of three kingdoms: the genome of the mycorrhizal fungus Gigaspora margarita provides insights into plant, endobacterial and fungal interactions.</title>
        <authorList>
            <person name="Venice F."/>
            <person name="Ghignone S."/>
            <person name="Salvioli di Fossalunga A."/>
            <person name="Amselem J."/>
            <person name="Novero M."/>
            <person name="Xianan X."/>
            <person name="Sedzielewska Toro K."/>
            <person name="Morin E."/>
            <person name="Lipzen A."/>
            <person name="Grigoriev I.V."/>
            <person name="Henrissat B."/>
            <person name="Martin F.M."/>
            <person name="Bonfante P."/>
        </authorList>
    </citation>
    <scope>NUCLEOTIDE SEQUENCE [LARGE SCALE GENOMIC DNA]</scope>
    <source>
        <strain evidence="17 18">BEG34</strain>
    </source>
</reference>
<dbReference type="Proteomes" id="UP000439903">
    <property type="component" value="Unassembled WGS sequence"/>
</dbReference>
<comment type="caution">
    <text evidence="17">The sequence shown here is derived from an EMBL/GenBank/DDBJ whole genome shotgun (WGS) entry which is preliminary data.</text>
</comment>
<dbReference type="InterPro" id="IPR001054">
    <property type="entry name" value="A/G_cyclase"/>
</dbReference>
<evidence type="ECO:0000256" key="4">
    <source>
        <dbReference type="ARBA" id="ARBA00021420"/>
    </source>
</evidence>
<dbReference type="InterPro" id="IPR001932">
    <property type="entry name" value="PPM-type_phosphatase-like_dom"/>
</dbReference>
<dbReference type="GO" id="GO:0005737">
    <property type="term" value="C:cytoplasm"/>
    <property type="evidence" value="ECO:0007669"/>
    <property type="project" value="TreeGrafter"/>
</dbReference>
<dbReference type="CDD" id="cd07302">
    <property type="entry name" value="CHD"/>
    <property type="match status" value="1"/>
</dbReference>
<dbReference type="EMBL" id="WTPW01002085">
    <property type="protein sequence ID" value="KAF0398164.1"/>
    <property type="molecule type" value="Genomic_DNA"/>
</dbReference>
<dbReference type="GO" id="GO:0035556">
    <property type="term" value="P:intracellular signal transduction"/>
    <property type="evidence" value="ECO:0007669"/>
    <property type="project" value="InterPro"/>
</dbReference>
<keyword evidence="5" id="KW-0433">Leucine-rich repeat</keyword>
<dbReference type="GO" id="GO:0046872">
    <property type="term" value="F:metal ion binding"/>
    <property type="evidence" value="ECO:0007669"/>
    <property type="project" value="UniProtKB-KW"/>
</dbReference>
<dbReference type="Gene3D" id="3.30.70.1230">
    <property type="entry name" value="Nucleotide cyclase"/>
    <property type="match status" value="1"/>
</dbReference>
<comment type="catalytic activity">
    <reaction evidence="1">
        <text>ATP = 3',5'-cyclic AMP + diphosphate</text>
        <dbReference type="Rhea" id="RHEA:15389"/>
        <dbReference type="ChEBI" id="CHEBI:30616"/>
        <dbReference type="ChEBI" id="CHEBI:33019"/>
        <dbReference type="ChEBI" id="CHEBI:58165"/>
        <dbReference type="EC" id="4.6.1.1"/>
    </reaction>
</comment>
<dbReference type="InterPro" id="IPR032675">
    <property type="entry name" value="LRR_dom_sf"/>
</dbReference>
<dbReference type="PANTHER" id="PTHR48051">
    <property type="match status" value="1"/>
</dbReference>
<dbReference type="PROSITE" id="PS51746">
    <property type="entry name" value="PPM_2"/>
    <property type="match status" value="1"/>
</dbReference>
<evidence type="ECO:0000256" key="13">
    <source>
        <dbReference type="SAM" id="MobiDB-lite"/>
    </source>
</evidence>
<dbReference type="SMART" id="SM00314">
    <property type="entry name" value="RA"/>
    <property type="match status" value="1"/>
</dbReference>
<feature type="domain" description="Ras-associating" evidence="15">
    <location>
        <begin position="357"/>
        <end position="447"/>
    </location>
</feature>
<dbReference type="CDD" id="cd00143">
    <property type="entry name" value="PP2Cc"/>
    <property type="match status" value="1"/>
</dbReference>
<dbReference type="GO" id="GO:0006171">
    <property type="term" value="P:cAMP biosynthetic process"/>
    <property type="evidence" value="ECO:0007669"/>
    <property type="project" value="UniProtKB-KW"/>
</dbReference>
<feature type="region of interest" description="Disordered" evidence="13">
    <location>
        <begin position="127"/>
        <end position="163"/>
    </location>
</feature>
<name>A0A8H3X4N9_GIGMA</name>
<dbReference type="InterPro" id="IPR029071">
    <property type="entry name" value="Ubiquitin-like_domsf"/>
</dbReference>
<evidence type="ECO:0000313" key="18">
    <source>
        <dbReference type="Proteomes" id="UP000439903"/>
    </source>
</evidence>
<dbReference type="SUPFAM" id="SSF55073">
    <property type="entry name" value="Nucleotide cyclase"/>
    <property type="match status" value="1"/>
</dbReference>
<feature type="region of interest" description="Disordered" evidence="13">
    <location>
        <begin position="1"/>
        <end position="113"/>
    </location>
</feature>
<keyword evidence="6" id="KW-0479">Metal-binding</keyword>
<dbReference type="PROSITE" id="PS50200">
    <property type="entry name" value="RA"/>
    <property type="match status" value="1"/>
</dbReference>
<feature type="domain" description="PPM-type phosphatase" evidence="16">
    <location>
        <begin position="1037"/>
        <end position="1313"/>
    </location>
</feature>
<evidence type="ECO:0000256" key="9">
    <source>
        <dbReference type="ARBA" id="ARBA00022998"/>
    </source>
</evidence>
<dbReference type="Gene3D" id="3.80.10.10">
    <property type="entry name" value="Ribonuclease Inhibitor"/>
    <property type="match status" value="4"/>
</dbReference>
<dbReference type="Pfam" id="PF13855">
    <property type="entry name" value="LRR_8"/>
    <property type="match status" value="4"/>
</dbReference>
<keyword evidence="8" id="KW-0460">Magnesium</keyword>
<keyword evidence="18" id="KW-1185">Reference proteome</keyword>
<dbReference type="InterPro" id="IPR001611">
    <property type="entry name" value="Leu-rich_rpt"/>
</dbReference>
<evidence type="ECO:0000256" key="8">
    <source>
        <dbReference type="ARBA" id="ARBA00022842"/>
    </source>
</evidence>
<dbReference type="InterPro" id="IPR003591">
    <property type="entry name" value="Leu-rich_rpt_typical-subtyp"/>
</dbReference>
<dbReference type="SMART" id="SM00332">
    <property type="entry name" value="PP2Cc"/>
    <property type="match status" value="1"/>
</dbReference>
<evidence type="ECO:0000256" key="1">
    <source>
        <dbReference type="ARBA" id="ARBA00001593"/>
    </source>
</evidence>
<dbReference type="GO" id="GO:0004016">
    <property type="term" value="F:adenylate cyclase activity"/>
    <property type="evidence" value="ECO:0007669"/>
    <property type="project" value="UniProtKB-EC"/>
</dbReference>
<feature type="domain" description="Guanylate cyclase" evidence="14">
    <location>
        <begin position="1370"/>
        <end position="1522"/>
    </location>
</feature>
<dbReference type="InterPro" id="IPR036457">
    <property type="entry name" value="PPM-type-like_dom_sf"/>
</dbReference>
<dbReference type="SMART" id="SM00369">
    <property type="entry name" value="LRR_TYP"/>
    <property type="match status" value="12"/>
</dbReference>
<organism evidence="17 18">
    <name type="scientific">Gigaspora margarita</name>
    <dbReference type="NCBI Taxonomy" id="4874"/>
    <lineage>
        <taxon>Eukaryota</taxon>
        <taxon>Fungi</taxon>
        <taxon>Fungi incertae sedis</taxon>
        <taxon>Mucoromycota</taxon>
        <taxon>Glomeromycotina</taxon>
        <taxon>Glomeromycetes</taxon>
        <taxon>Diversisporales</taxon>
        <taxon>Gigasporaceae</taxon>
        <taxon>Gigaspora</taxon>
    </lineage>
</organism>
<dbReference type="InterPro" id="IPR029787">
    <property type="entry name" value="Nucleotide_cyclase"/>
</dbReference>